<evidence type="ECO:0000256" key="1">
    <source>
        <dbReference type="SAM" id="MobiDB-lite"/>
    </source>
</evidence>
<dbReference type="Proteomes" id="UP000317650">
    <property type="component" value="Unassembled WGS sequence"/>
</dbReference>
<evidence type="ECO:0000313" key="2">
    <source>
        <dbReference type="EMBL" id="THU42477.1"/>
    </source>
</evidence>
<gene>
    <name evidence="2" type="ORF">C4D60_Mb00t19660</name>
</gene>
<reference evidence="2 3" key="1">
    <citation type="journal article" date="2019" name="Nat. Plants">
        <title>Genome sequencing of Musa balbisiana reveals subgenome evolution and function divergence in polyploid bananas.</title>
        <authorList>
            <person name="Yao X."/>
        </authorList>
    </citation>
    <scope>NUCLEOTIDE SEQUENCE [LARGE SCALE GENOMIC DNA]</scope>
    <source>
        <strain evidence="3">cv. DH-PKW</strain>
        <tissue evidence="2">Leaves</tissue>
    </source>
</reference>
<feature type="compositionally biased region" description="Basic and acidic residues" evidence="1">
    <location>
        <begin position="36"/>
        <end position="46"/>
    </location>
</feature>
<dbReference type="AlphaFoldDB" id="A0A4S8I3J5"/>
<comment type="caution">
    <text evidence="2">The sequence shown here is derived from an EMBL/GenBank/DDBJ whole genome shotgun (WGS) entry which is preliminary data.</text>
</comment>
<organism evidence="2 3">
    <name type="scientific">Musa balbisiana</name>
    <name type="common">Banana</name>
    <dbReference type="NCBI Taxonomy" id="52838"/>
    <lineage>
        <taxon>Eukaryota</taxon>
        <taxon>Viridiplantae</taxon>
        <taxon>Streptophyta</taxon>
        <taxon>Embryophyta</taxon>
        <taxon>Tracheophyta</taxon>
        <taxon>Spermatophyta</taxon>
        <taxon>Magnoliopsida</taxon>
        <taxon>Liliopsida</taxon>
        <taxon>Zingiberales</taxon>
        <taxon>Musaceae</taxon>
        <taxon>Musa</taxon>
    </lineage>
</organism>
<dbReference type="EMBL" id="PYDT01001502">
    <property type="protein sequence ID" value="THU42477.1"/>
    <property type="molecule type" value="Genomic_DNA"/>
</dbReference>
<protein>
    <recommendedName>
        <fullName evidence="4">Ubiquitin-like domain-containing protein</fullName>
    </recommendedName>
</protein>
<accession>A0A4S8I3J5</accession>
<feature type="region of interest" description="Disordered" evidence="1">
    <location>
        <begin position="1"/>
        <end position="66"/>
    </location>
</feature>
<proteinExistence type="predicted"/>
<keyword evidence="3" id="KW-1185">Reference proteome</keyword>
<evidence type="ECO:0008006" key="4">
    <source>
        <dbReference type="Google" id="ProtNLM"/>
    </source>
</evidence>
<evidence type="ECO:0000313" key="3">
    <source>
        <dbReference type="Proteomes" id="UP000317650"/>
    </source>
</evidence>
<feature type="compositionally biased region" description="Basic and acidic residues" evidence="1">
    <location>
        <begin position="1"/>
        <end position="13"/>
    </location>
</feature>
<sequence>MWGRRRGGDEGRRFAVKQRGSGPRETALRRRMKKLLKADSGLKPESRSLLYKGSREETASTLSRVG</sequence>
<name>A0A4S8I3J5_MUSBA</name>